<proteinExistence type="predicted"/>
<organism evidence="1 2">
    <name type="scientific">Catharanthus roseus</name>
    <name type="common">Madagascar periwinkle</name>
    <name type="synonym">Vinca rosea</name>
    <dbReference type="NCBI Taxonomy" id="4058"/>
    <lineage>
        <taxon>Eukaryota</taxon>
        <taxon>Viridiplantae</taxon>
        <taxon>Streptophyta</taxon>
        <taxon>Embryophyta</taxon>
        <taxon>Tracheophyta</taxon>
        <taxon>Spermatophyta</taxon>
        <taxon>Magnoliopsida</taxon>
        <taxon>eudicotyledons</taxon>
        <taxon>Gunneridae</taxon>
        <taxon>Pentapetalae</taxon>
        <taxon>asterids</taxon>
        <taxon>lamiids</taxon>
        <taxon>Gentianales</taxon>
        <taxon>Apocynaceae</taxon>
        <taxon>Rauvolfioideae</taxon>
        <taxon>Vinceae</taxon>
        <taxon>Catharanthinae</taxon>
        <taxon>Catharanthus</taxon>
    </lineage>
</organism>
<dbReference type="EMBL" id="CM044704">
    <property type="protein sequence ID" value="KAI5665686.1"/>
    <property type="molecule type" value="Genomic_DNA"/>
</dbReference>
<dbReference type="Proteomes" id="UP001060085">
    <property type="component" value="Linkage Group LG04"/>
</dbReference>
<accession>A0ACC0B0X1</accession>
<keyword evidence="2" id="KW-1185">Reference proteome</keyword>
<gene>
    <name evidence="1" type="ORF">M9H77_15539</name>
</gene>
<evidence type="ECO:0000313" key="1">
    <source>
        <dbReference type="EMBL" id="KAI5665686.1"/>
    </source>
</evidence>
<protein>
    <submittedName>
        <fullName evidence="1">Uncharacterized protein</fullName>
    </submittedName>
</protein>
<sequence>MNPLISAASVIAVGLAVGLAPIGPGVGQGTAVGQAVEGIARQPKRDVASVLKTGIVLNKELSMVKTSCPLYPERHTWYNGRDKGSQSREGELTPKTCPQFGLQAATRLHEAGIADQPYGGEFVPGPCTHRPSHYGSWPYPKSLP</sequence>
<reference evidence="2" key="1">
    <citation type="journal article" date="2023" name="Nat. Plants">
        <title>Single-cell RNA sequencing provides a high-resolution roadmap for understanding the multicellular compartmentation of specialized metabolism.</title>
        <authorList>
            <person name="Sun S."/>
            <person name="Shen X."/>
            <person name="Li Y."/>
            <person name="Li Y."/>
            <person name="Wang S."/>
            <person name="Li R."/>
            <person name="Zhang H."/>
            <person name="Shen G."/>
            <person name="Guo B."/>
            <person name="Wei J."/>
            <person name="Xu J."/>
            <person name="St-Pierre B."/>
            <person name="Chen S."/>
            <person name="Sun C."/>
        </authorList>
    </citation>
    <scope>NUCLEOTIDE SEQUENCE [LARGE SCALE GENOMIC DNA]</scope>
</reference>
<name>A0ACC0B0X1_CATRO</name>
<comment type="caution">
    <text evidence="1">The sequence shown here is derived from an EMBL/GenBank/DDBJ whole genome shotgun (WGS) entry which is preliminary data.</text>
</comment>
<evidence type="ECO:0000313" key="2">
    <source>
        <dbReference type="Proteomes" id="UP001060085"/>
    </source>
</evidence>